<evidence type="ECO:0000313" key="2">
    <source>
        <dbReference type="Proteomes" id="UP000070155"/>
    </source>
</evidence>
<reference evidence="1 2" key="1">
    <citation type="journal article" date="2016" name="Sci. Rep.">
        <title>Metabolic traits of an uncultured archaeal lineage -MSBL1- from brine pools of the Red Sea.</title>
        <authorList>
            <person name="Mwirichia R."/>
            <person name="Alam I."/>
            <person name="Rashid M."/>
            <person name="Vinu M."/>
            <person name="Ba-Alawi W."/>
            <person name="Anthony Kamau A."/>
            <person name="Kamanda Ngugi D."/>
            <person name="Goker M."/>
            <person name="Klenk H.P."/>
            <person name="Bajic V."/>
            <person name="Stingl U."/>
        </authorList>
    </citation>
    <scope>NUCLEOTIDE SEQUENCE [LARGE SCALE GENOMIC DNA]</scope>
    <source>
        <strain evidence="1">SCGC-AAA259I07</strain>
    </source>
</reference>
<accession>A0A133UME6</accession>
<dbReference type="EMBL" id="LHXQ01000005">
    <property type="protein sequence ID" value="KXA95393.1"/>
    <property type="molecule type" value="Genomic_DNA"/>
</dbReference>
<dbReference type="Proteomes" id="UP000070155">
    <property type="component" value="Unassembled WGS sequence"/>
</dbReference>
<dbReference type="AlphaFoldDB" id="A0A133UME6"/>
<gene>
    <name evidence="1" type="ORF">AKJ36_00655</name>
</gene>
<protein>
    <submittedName>
        <fullName evidence="1">Uncharacterized protein</fullName>
    </submittedName>
</protein>
<sequence length="61" mass="6643">MKAKSKRDKKEEMKIGCPSCGDNITVRDYSQNSVICEKLLYSCLSHSGSGTAGVGRTCKEL</sequence>
<keyword evidence="2" id="KW-1185">Reference proteome</keyword>
<name>A0A133UME6_9EURY</name>
<evidence type="ECO:0000313" key="1">
    <source>
        <dbReference type="EMBL" id="KXA95393.1"/>
    </source>
</evidence>
<proteinExistence type="predicted"/>
<organism evidence="1 2">
    <name type="scientific">candidate division MSBL1 archaeon SCGC-AAA259I07</name>
    <dbReference type="NCBI Taxonomy" id="1698266"/>
    <lineage>
        <taxon>Archaea</taxon>
        <taxon>Methanobacteriati</taxon>
        <taxon>Methanobacteriota</taxon>
        <taxon>candidate division MSBL1</taxon>
    </lineage>
</organism>
<comment type="caution">
    <text evidence="1">The sequence shown here is derived from an EMBL/GenBank/DDBJ whole genome shotgun (WGS) entry which is preliminary data.</text>
</comment>